<reference evidence="1" key="1">
    <citation type="submission" date="2020-03" db="EMBL/GenBank/DDBJ databases">
        <title>The deep terrestrial virosphere.</title>
        <authorList>
            <person name="Holmfeldt K."/>
            <person name="Nilsson E."/>
            <person name="Simone D."/>
            <person name="Lopez-Fernandez M."/>
            <person name="Wu X."/>
            <person name="de Brujin I."/>
            <person name="Lundin D."/>
            <person name="Andersson A."/>
            <person name="Bertilsson S."/>
            <person name="Dopson M."/>
        </authorList>
    </citation>
    <scope>NUCLEOTIDE SEQUENCE</scope>
    <source>
        <strain evidence="1">MM415B00894</strain>
    </source>
</reference>
<proteinExistence type="predicted"/>
<name>A0A6M3IW92_9ZZZZ</name>
<organism evidence="1">
    <name type="scientific">viral metagenome</name>
    <dbReference type="NCBI Taxonomy" id="1070528"/>
    <lineage>
        <taxon>unclassified sequences</taxon>
        <taxon>metagenomes</taxon>
        <taxon>organismal metagenomes</taxon>
    </lineage>
</organism>
<protein>
    <submittedName>
        <fullName evidence="1">Uncharacterized protein</fullName>
    </submittedName>
</protein>
<accession>A0A6M3IW92</accession>
<evidence type="ECO:0000313" key="1">
    <source>
        <dbReference type="EMBL" id="QJA61770.1"/>
    </source>
</evidence>
<sequence>MSDTETKIALLLLEHPQSNFGTVADAIARGAVPNCPFCGAAGEWLEPWDVARATLDELIESQDEEAGDWYVWRQRRRPGLSSRWRCARCRLVCNEPGFGKARASQWGSTVVRPRETHYATGNGAEAHADAYHRIARRMD</sequence>
<gene>
    <name evidence="1" type="ORF">MM415B00894_0025</name>
</gene>
<dbReference type="EMBL" id="MT141452">
    <property type="protein sequence ID" value="QJA61770.1"/>
    <property type="molecule type" value="Genomic_DNA"/>
</dbReference>
<dbReference type="AlphaFoldDB" id="A0A6M3IW92"/>